<dbReference type="Pfam" id="PF20150">
    <property type="entry name" value="2EXR"/>
    <property type="match status" value="1"/>
</dbReference>
<dbReference type="PANTHER" id="PTHR35910">
    <property type="entry name" value="2EXR DOMAIN-CONTAINING PROTEIN"/>
    <property type="match status" value="1"/>
</dbReference>
<proteinExistence type="predicted"/>
<dbReference type="InterPro" id="IPR045518">
    <property type="entry name" value="2EXR"/>
</dbReference>
<gene>
    <name evidence="3" type="ORF">QBC36DRAFT_339497</name>
</gene>
<feature type="compositionally biased region" description="Polar residues" evidence="1">
    <location>
        <begin position="54"/>
        <end position="71"/>
    </location>
</feature>
<evidence type="ECO:0000256" key="1">
    <source>
        <dbReference type="SAM" id="MobiDB-lite"/>
    </source>
</evidence>
<evidence type="ECO:0000313" key="3">
    <source>
        <dbReference type="EMBL" id="KAK4171683.1"/>
    </source>
</evidence>
<sequence>MAVMPLTGGYSLGPTVGELRVETVVGSPQPRDKLHGSQSRVTVTVSELSISPCSVTTATPETGSTPENCPSTAEPVSPRSFSKSANQSPDPITFPLFSLLPAELRLKIWHLSFLPRTVVLHTRRTHYADDNHREQPKWQSHSLNAVALSVSIEARCAALEHYHVTLPLYAPSARHHPLEPDMNWERPGDLLPSRMLYLNLEHDTVALLGDLHYTRLAKLLDWLRKMDAPPLRKPAAKTKGLKRLSMSMAPWSHPVGAATLKAFARTIFADLDEFVLFLYAERMPPAGWKGGTCMLQEASVDTDYYRRFLLSRGKQFIDGDGWMKVGKKPMKVAEIQFVNGW</sequence>
<keyword evidence="4" id="KW-1185">Reference proteome</keyword>
<accession>A0AAN7A2I3</accession>
<evidence type="ECO:0000259" key="2">
    <source>
        <dbReference type="Pfam" id="PF20150"/>
    </source>
</evidence>
<dbReference type="PANTHER" id="PTHR35910:SF1">
    <property type="entry name" value="2EXR DOMAIN-CONTAINING PROTEIN"/>
    <property type="match status" value="1"/>
</dbReference>
<organism evidence="3 4">
    <name type="scientific">Triangularia setosa</name>
    <dbReference type="NCBI Taxonomy" id="2587417"/>
    <lineage>
        <taxon>Eukaryota</taxon>
        <taxon>Fungi</taxon>
        <taxon>Dikarya</taxon>
        <taxon>Ascomycota</taxon>
        <taxon>Pezizomycotina</taxon>
        <taxon>Sordariomycetes</taxon>
        <taxon>Sordariomycetidae</taxon>
        <taxon>Sordariales</taxon>
        <taxon>Podosporaceae</taxon>
        <taxon>Triangularia</taxon>
    </lineage>
</organism>
<evidence type="ECO:0000313" key="4">
    <source>
        <dbReference type="Proteomes" id="UP001302321"/>
    </source>
</evidence>
<feature type="domain" description="2EXR" evidence="2">
    <location>
        <begin position="94"/>
        <end position="205"/>
    </location>
</feature>
<dbReference type="AlphaFoldDB" id="A0AAN7A2I3"/>
<comment type="caution">
    <text evidence="3">The sequence shown here is derived from an EMBL/GenBank/DDBJ whole genome shotgun (WGS) entry which is preliminary data.</text>
</comment>
<reference evidence="3" key="1">
    <citation type="journal article" date="2023" name="Mol. Phylogenet. Evol.">
        <title>Genome-scale phylogeny and comparative genomics of the fungal order Sordariales.</title>
        <authorList>
            <person name="Hensen N."/>
            <person name="Bonometti L."/>
            <person name="Westerberg I."/>
            <person name="Brannstrom I.O."/>
            <person name="Guillou S."/>
            <person name="Cros-Aarteil S."/>
            <person name="Calhoun S."/>
            <person name="Haridas S."/>
            <person name="Kuo A."/>
            <person name="Mondo S."/>
            <person name="Pangilinan J."/>
            <person name="Riley R."/>
            <person name="LaButti K."/>
            <person name="Andreopoulos B."/>
            <person name="Lipzen A."/>
            <person name="Chen C."/>
            <person name="Yan M."/>
            <person name="Daum C."/>
            <person name="Ng V."/>
            <person name="Clum A."/>
            <person name="Steindorff A."/>
            <person name="Ohm R.A."/>
            <person name="Martin F."/>
            <person name="Silar P."/>
            <person name="Natvig D.O."/>
            <person name="Lalanne C."/>
            <person name="Gautier V."/>
            <person name="Ament-Velasquez S.L."/>
            <person name="Kruys A."/>
            <person name="Hutchinson M.I."/>
            <person name="Powell A.J."/>
            <person name="Barry K."/>
            <person name="Miller A.N."/>
            <person name="Grigoriev I.V."/>
            <person name="Debuchy R."/>
            <person name="Gladieux P."/>
            <person name="Hiltunen Thoren M."/>
            <person name="Johannesson H."/>
        </authorList>
    </citation>
    <scope>NUCLEOTIDE SEQUENCE</scope>
    <source>
        <strain evidence="3">CBS 892.96</strain>
    </source>
</reference>
<name>A0AAN7A2I3_9PEZI</name>
<dbReference type="EMBL" id="MU866522">
    <property type="protein sequence ID" value="KAK4171683.1"/>
    <property type="molecule type" value="Genomic_DNA"/>
</dbReference>
<reference evidence="3" key="2">
    <citation type="submission" date="2023-05" db="EMBL/GenBank/DDBJ databases">
        <authorList>
            <consortium name="Lawrence Berkeley National Laboratory"/>
            <person name="Steindorff A."/>
            <person name="Hensen N."/>
            <person name="Bonometti L."/>
            <person name="Westerberg I."/>
            <person name="Brannstrom I.O."/>
            <person name="Guillou S."/>
            <person name="Cros-Aarteil S."/>
            <person name="Calhoun S."/>
            <person name="Haridas S."/>
            <person name="Kuo A."/>
            <person name="Mondo S."/>
            <person name="Pangilinan J."/>
            <person name="Riley R."/>
            <person name="Labutti K."/>
            <person name="Andreopoulos B."/>
            <person name="Lipzen A."/>
            <person name="Chen C."/>
            <person name="Yanf M."/>
            <person name="Daum C."/>
            <person name="Ng V."/>
            <person name="Clum A."/>
            <person name="Ohm R."/>
            <person name="Martin F."/>
            <person name="Silar P."/>
            <person name="Natvig D."/>
            <person name="Lalanne C."/>
            <person name="Gautier V."/>
            <person name="Ament-Velasquez S.L."/>
            <person name="Kruys A."/>
            <person name="Hutchinson M.I."/>
            <person name="Powell A.J."/>
            <person name="Barry K."/>
            <person name="Miller A.N."/>
            <person name="Grigoriev I.V."/>
            <person name="Debuchy R."/>
            <person name="Gladieux P."/>
            <person name="Thoren M.H."/>
            <person name="Johannesson H."/>
        </authorList>
    </citation>
    <scope>NUCLEOTIDE SEQUENCE</scope>
    <source>
        <strain evidence="3">CBS 892.96</strain>
    </source>
</reference>
<protein>
    <recommendedName>
        <fullName evidence="2">2EXR domain-containing protein</fullName>
    </recommendedName>
</protein>
<feature type="region of interest" description="Disordered" evidence="1">
    <location>
        <begin position="54"/>
        <end position="86"/>
    </location>
</feature>
<dbReference type="Proteomes" id="UP001302321">
    <property type="component" value="Unassembled WGS sequence"/>
</dbReference>